<organism evidence="1 2">
    <name type="scientific">Pedobacter africanus</name>
    <dbReference type="NCBI Taxonomy" id="151894"/>
    <lineage>
        <taxon>Bacteria</taxon>
        <taxon>Pseudomonadati</taxon>
        <taxon>Bacteroidota</taxon>
        <taxon>Sphingobacteriia</taxon>
        <taxon>Sphingobacteriales</taxon>
        <taxon>Sphingobacteriaceae</taxon>
        <taxon>Pedobacter</taxon>
    </lineage>
</organism>
<sequence length="89" mass="9155">MKNFTPLSKAEMKKVVGGAYCMTDSDCLPNQVCSATTHACFHNDGSGTMTCEITGSGGGCGTGASITMPVSQDPYAWCNSQPCCASISC</sequence>
<dbReference type="Proteomes" id="UP001246858">
    <property type="component" value="Unassembled WGS sequence"/>
</dbReference>
<accession>A0ACC6KSW0</accession>
<name>A0ACC6KSW0_9SPHI</name>
<reference evidence="1" key="1">
    <citation type="submission" date="2023-07" db="EMBL/GenBank/DDBJ databases">
        <title>Sorghum-associated microbial communities from plants grown in Nebraska, USA.</title>
        <authorList>
            <person name="Schachtman D."/>
        </authorList>
    </citation>
    <scope>NUCLEOTIDE SEQUENCE</scope>
    <source>
        <strain evidence="1">2697</strain>
    </source>
</reference>
<keyword evidence="2" id="KW-1185">Reference proteome</keyword>
<gene>
    <name evidence="1" type="ORF">J2X78_000743</name>
</gene>
<comment type="caution">
    <text evidence="1">The sequence shown here is derived from an EMBL/GenBank/DDBJ whole genome shotgun (WGS) entry which is preliminary data.</text>
</comment>
<protein>
    <submittedName>
        <fullName evidence="1">Uncharacterized protein</fullName>
    </submittedName>
</protein>
<dbReference type="EMBL" id="JAVDTF010000001">
    <property type="protein sequence ID" value="MDR6782191.1"/>
    <property type="molecule type" value="Genomic_DNA"/>
</dbReference>
<evidence type="ECO:0000313" key="2">
    <source>
        <dbReference type="Proteomes" id="UP001246858"/>
    </source>
</evidence>
<proteinExistence type="predicted"/>
<evidence type="ECO:0000313" key="1">
    <source>
        <dbReference type="EMBL" id="MDR6782191.1"/>
    </source>
</evidence>